<proteinExistence type="predicted"/>
<dbReference type="AlphaFoldDB" id="A0A285X7M4"/>
<dbReference type="EMBL" id="OCMF01000004">
    <property type="protein sequence ID" value="SOC81333.1"/>
    <property type="molecule type" value="Genomic_DNA"/>
</dbReference>
<accession>A0A285X7M4</accession>
<organism evidence="1 2">
    <name type="scientific">Salinimicrobium sediminis</name>
    <dbReference type="NCBI Taxonomy" id="1343891"/>
    <lineage>
        <taxon>Bacteria</taxon>
        <taxon>Pseudomonadati</taxon>
        <taxon>Bacteroidota</taxon>
        <taxon>Flavobacteriia</taxon>
        <taxon>Flavobacteriales</taxon>
        <taxon>Flavobacteriaceae</taxon>
        <taxon>Salinimicrobium</taxon>
    </lineage>
</organism>
<keyword evidence="2" id="KW-1185">Reference proteome</keyword>
<evidence type="ECO:0000313" key="1">
    <source>
        <dbReference type="EMBL" id="SOC81333.1"/>
    </source>
</evidence>
<name>A0A285X7M4_9FLAO</name>
<reference evidence="2" key="1">
    <citation type="submission" date="2017-09" db="EMBL/GenBank/DDBJ databases">
        <authorList>
            <person name="Varghese N."/>
            <person name="Submissions S."/>
        </authorList>
    </citation>
    <scope>NUCLEOTIDE SEQUENCE [LARGE SCALE GENOMIC DNA]</scope>
    <source>
        <strain evidence="2">CGMCC 1.12641</strain>
    </source>
</reference>
<sequence>MSYDEDYTSENKKEVLKRGFLNGIGKTISEGAFFVQHEPRIIQGVQEDLKSTGYMLSRSAAGGKK</sequence>
<evidence type="ECO:0000313" key="2">
    <source>
        <dbReference type="Proteomes" id="UP000219193"/>
    </source>
</evidence>
<gene>
    <name evidence="1" type="ORF">SAMN06296241_2908</name>
</gene>
<dbReference type="Proteomes" id="UP000219193">
    <property type="component" value="Unassembled WGS sequence"/>
</dbReference>
<protein>
    <submittedName>
        <fullName evidence="1">Uncharacterized protein</fullName>
    </submittedName>
</protein>